<dbReference type="EMBL" id="CP043875">
    <property type="protein sequence ID" value="WOF17234.1"/>
    <property type="molecule type" value="Genomic_DNA"/>
</dbReference>
<name>A0AA97I599_9EURY</name>
<keyword evidence="1" id="KW-1133">Transmembrane helix</keyword>
<evidence type="ECO:0000256" key="1">
    <source>
        <dbReference type="SAM" id="Phobius"/>
    </source>
</evidence>
<dbReference type="PANTHER" id="PTHR35902:SF3">
    <property type="entry name" value="NPCBM-ASSOCIATED, NEW3 DOMAIN OF ALPHA-GALACTOSIDASE"/>
    <property type="match status" value="1"/>
</dbReference>
<dbReference type="Proteomes" id="UP001301797">
    <property type="component" value="Chromosome"/>
</dbReference>
<proteinExistence type="predicted"/>
<dbReference type="KEGG" id="mefw:F1737_11380"/>
<reference evidence="2 3" key="1">
    <citation type="submission" date="2019-09" db="EMBL/GenBank/DDBJ databases">
        <title>The complete genome of Methanoplanus sp. FWC-SCC4.</title>
        <authorList>
            <person name="Chen S.-C."/>
            <person name="Zhou Y.-Z."/>
            <person name="Lai M.-C."/>
        </authorList>
    </citation>
    <scope>NUCLEOTIDE SEQUENCE [LARGE SCALE GENOMIC DNA]</scope>
    <source>
        <strain evidence="2 3">FWC-SCC4</strain>
    </source>
</reference>
<keyword evidence="1" id="KW-0472">Membrane</keyword>
<dbReference type="PANTHER" id="PTHR35902">
    <property type="entry name" value="S-LAYER DOMAIN-LIKE PROTEIN-RELATED"/>
    <property type="match status" value="1"/>
</dbReference>
<sequence>MNELFRRYFGLLLVVLLISGIFTSPAAAAGKQFTGSEPKLYATLSGQNEFDPGTDAVLEIVLENQGTDNEALVGSLYAPYQINPTTALKTTVNLLSGDVPATVKTASYMLGDLPAGYSAPARFYVHIDENAPAGDYELNLRTEYSYTFAETMIEPGRRDYIYRDKTVDLNIPVRIKGVVKPEVISVETRNMYPGHTGDIILKIRNAGYGVGLKSSAVLSGVSGHIKPVGGSVCIGDFNPGDVSTLSFKVYVDDSIDSGVYPEEFRIVYTDEFGAEKESVSEKIGVSVGKGAKFRIVSGKSLMRPGETVTVQVEFKNTGDSTAYGAKARIIPVKPFSAATDSALLGDVKPGETASAMFTLSLASDALQIPYGLDTGIKFRDEYDNLVLSDQMMLEIDGVSGNEIVSLVTNPVSIAVIFGIIACAGYYVFTRRKVP</sequence>
<evidence type="ECO:0000313" key="3">
    <source>
        <dbReference type="Proteomes" id="UP001301797"/>
    </source>
</evidence>
<gene>
    <name evidence="2" type="ORF">F1737_11380</name>
</gene>
<keyword evidence="1" id="KW-0812">Transmembrane</keyword>
<feature type="transmembrane region" description="Helical" evidence="1">
    <location>
        <begin position="411"/>
        <end position="428"/>
    </location>
</feature>
<evidence type="ECO:0000313" key="2">
    <source>
        <dbReference type="EMBL" id="WOF17234.1"/>
    </source>
</evidence>
<accession>A0AA97I599</accession>
<protein>
    <submittedName>
        <fullName evidence="2">S-layer protein</fullName>
    </submittedName>
</protein>
<dbReference type="RefSeq" id="WP_317136697.1">
    <property type="nucleotide sequence ID" value="NZ_CP043875.1"/>
</dbReference>
<dbReference type="GeneID" id="85230780"/>
<keyword evidence="3" id="KW-1185">Reference proteome</keyword>
<dbReference type="AlphaFoldDB" id="A0AA97I599"/>
<organism evidence="2 3">
    <name type="scientific">Methanochimaera problematica</name>
    <dbReference type="NCBI Taxonomy" id="2609417"/>
    <lineage>
        <taxon>Archaea</taxon>
        <taxon>Methanobacteriati</taxon>
        <taxon>Methanobacteriota</taxon>
        <taxon>Stenosarchaea group</taxon>
        <taxon>Methanomicrobia</taxon>
        <taxon>Methanomicrobiales</taxon>
        <taxon>Methanomicrobiaceae</taxon>
        <taxon>Methanochimaera</taxon>
    </lineage>
</organism>